<feature type="compositionally biased region" description="Acidic residues" evidence="1">
    <location>
        <begin position="93"/>
        <end position="104"/>
    </location>
</feature>
<dbReference type="AlphaFoldDB" id="A0AA36M6K8"/>
<accession>A0AA36M6K8</accession>
<keyword evidence="3" id="KW-1185">Reference proteome</keyword>
<evidence type="ECO:0000256" key="1">
    <source>
        <dbReference type="SAM" id="MobiDB-lite"/>
    </source>
</evidence>
<dbReference type="Proteomes" id="UP001176961">
    <property type="component" value="Unassembled WGS sequence"/>
</dbReference>
<sequence>MQIIQEKFWIVLRLQFYVIYLLLQHSYQKIKDVFGVAAGIADIPDGHVRMFSYYLALRDIGNYKFDHEKQCFIINNRKASGGVINRRTPSEDIPGDENMPPEED</sequence>
<gene>
    <name evidence="2" type="ORF">CYNAS_LOCUS11836</name>
</gene>
<protein>
    <submittedName>
        <fullName evidence="2">Uncharacterized protein</fullName>
    </submittedName>
</protein>
<evidence type="ECO:0000313" key="3">
    <source>
        <dbReference type="Proteomes" id="UP001176961"/>
    </source>
</evidence>
<proteinExistence type="predicted"/>
<dbReference type="EMBL" id="CATQJL010000223">
    <property type="protein sequence ID" value="CAJ0599853.1"/>
    <property type="molecule type" value="Genomic_DNA"/>
</dbReference>
<name>A0AA36M6K8_CYLNA</name>
<evidence type="ECO:0000313" key="2">
    <source>
        <dbReference type="EMBL" id="CAJ0599853.1"/>
    </source>
</evidence>
<comment type="caution">
    <text evidence="2">The sequence shown here is derived from an EMBL/GenBank/DDBJ whole genome shotgun (WGS) entry which is preliminary data.</text>
</comment>
<reference evidence="2" key="1">
    <citation type="submission" date="2023-07" db="EMBL/GenBank/DDBJ databases">
        <authorList>
            <consortium name="CYATHOMIX"/>
        </authorList>
    </citation>
    <scope>NUCLEOTIDE SEQUENCE</scope>
    <source>
        <strain evidence="2">N/A</strain>
    </source>
</reference>
<organism evidence="2 3">
    <name type="scientific">Cylicocyclus nassatus</name>
    <name type="common">Nematode worm</name>
    <dbReference type="NCBI Taxonomy" id="53992"/>
    <lineage>
        <taxon>Eukaryota</taxon>
        <taxon>Metazoa</taxon>
        <taxon>Ecdysozoa</taxon>
        <taxon>Nematoda</taxon>
        <taxon>Chromadorea</taxon>
        <taxon>Rhabditida</taxon>
        <taxon>Rhabditina</taxon>
        <taxon>Rhabditomorpha</taxon>
        <taxon>Strongyloidea</taxon>
        <taxon>Strongylidae</taxon>
        <taxon>Cylicocyclus</taxon>
    </lineage>
</organism>
<feature type="region of interest" description="Disordered" evidence="1">
    <location>
        <begin position="83"/>
        <end position="104"/>
    </location>
</feature>